<keyword evidence="8" id="KW-0675">Receptor</keyword>
<dbReference type="PROSITE" id="PS52016">
    <property type="entry name" value="TONB_DEPENDENT_REC_3"/>
    <property type="match status" value="1"/>
</dbReference>
<feature type="region of interest" description="Disordered" evidence="12">
    <location>
        <begin position="129"/>
        <end position="153"/>
    </location>
</feature>
<dbReference type="Gene3D" id="3.55.50.30">
    <property type="match status" value="1"/>
</dbReference>
<dbReference type="AlphaFoldDB" id="A0A1I1RFC0"/>
<evidence type="ECO:0000256" key="2">
    <source>
        <dbReference type="ARBA" id="ARBA00009810"/>
    </source>
</evidence>
<evidence type="ECO:0000256" key="8">
    <source>
        <dbReference type="ARBA" id="ARBA00023170"/>
    </source>
</evidence>
<evidence type="ECO:0000313" key="16">
    <source>
        <dbReference type="EMBL" id="SFD33076.1"/>
    </source>
</evidence>
<dbReference type="GO" id="GO:0038023">
    <property type="term" value="F:signaling receptor activity"/>
    <property type="evidence" value="ECO:0007669"/>
    <property type="project" value="InterPro"/>
</dbReference>
<dbReference type="InterPro" id="IPR012910">
    <property type="entry name" value="Plug_dom"/>
</dbReference>
<accession>A0A1I1RFC0</accession>
<dbReference type="Proteomes" id="UP000199517">
    <property type="component" value="Unassembled WGS sequence"/>
</dbReference>
<feature type="domain" description="TonB-dependent receptor-like beta-barrel" evidence="14">
    <location>
        <begin position="341"/>
        <end position="771"/>
    </location>
</feature>
<dbReference type="InterPro" id="IPR037066">
    <property type="entry name" value="Plug_dom_sf"/>
</dbReference>
<evidence type="ECO:0000259" key="14">
    <source>
        <dbReference type="Pfam" id="PF00593"/>
    </source>
</evidence>
<evidence type="ECO:0000256" key="3">
    <source>
        <dbReference type="ARBA" id="ARBA00022448"/>
    </source>
</evidence>
<feature type="compositionally biased region" description="Low complexity" evidence="12">
    <location>
        <begin position="132"/>
        <end position="147"/>
    </location>
</feature>
<dbReference type="Pfam" id="PF00593">
    <property type="entry name" value="TonB_dep_Rec_b-barrel"/>
    <property type="match status" value="1"/>
</dbReference>
<dbReference type="EMBL" id="FOMQ01000001">
    <property type="protein sequence ID" value="SFD33076.1"/>
    <property type="molecule type" value="Genomic_DNA"/>
</dbReference>
<evidence type="ECO:0000256" key="12">
    <source>
        <dbReference type="SAM" id="MobiDB-lite"/>
    </source>
</evidence>
<evidence type="ECO:0000256" key="6">
    <source>
        <dbReference type="ARBA" id="ARBA00023077"/>
    </source>
</evidence>
<dbReference type="RefSeq" id="WP_092948717.1">
    <property type="nucleotide sequence ID" value="NZ_FOMQ01000001.1"/>
</dbReference>
<dbReference type="Gene3D" id="2.170.130.10">
    <property type="entry name" value="TonB-dependent receptor, plug domain"/>
    <property type="match status" value="1"/>
</dbReference>
<dbReference type="Pfam" id="PF07715">
    <property type="entry name" value="Plug"/>
    <property type="match status" value="1"/>
</dbReference>
<feature type="domain" description="TonB-dependent receptor plug" evidence="15">
    <location>
        <begin position="158"/>
        <end position="259"/>
    </location>
</feature>
<dbReference type="SUPFAM" id="SSF56935">
    <property type="entry name" value="Porins"/>
    <property type="match status" value="1"/>
</dbReference>
<evidence type="ECO:0000256" key="5">
    <source>
        <dbReference type="ARBA" id="ARBA00022692"/>
    </source>
</evidence>
<proteinExistence type="inferred from homology"/>
<dbReference type="GO" id="GO:0015891">
    <property type="term" value="P:siderophore transport"/>
    <property type="evidence" value="ECO:0007669"/>
    <property type="project" value="InterPro"/>
</dbReference>
<dbReference type="Gene3D" id="2.40.170.20">
    <property type="entry name" value="TonB-dependent receptor, beta-barrel domain"/>
    <property type="match status" value="1"/>
</dbReference>
<dbReference type="PANTHER" id="PTHR32552:SF90">
    <property type="entry name" value="METAL-PSEUDOPALINE RECEPTOR CNTO"/>
    <property type="match status" value="1"/>
</dbReference>
<dbReference type="GO" id="GO:0009279">
    <property type="term" value="C:cell outer membrane"/>
    <property type="evidence" value="ECO:0007669"/>
    <property type="project" value="UniProtKB-SubCell"/>
</dbReference>
<keyword evidence="13" id="KW-0732">Signal</keyword>
<evidence type="ECO:0000256" key="1">
    <source>
        <dbReference type="ARBA" id="ARBA00004571"/>
    </source>
</evidence>
<evidence type="ECO:0000313" key="17">
    <source>
        <dbReference type="Proteomes" id="UP000199517"/>
    </source>
</evidence>
<protein>
    <submittedName>
        <fullName evidence="16">Iron complex outermembrane recepter protein</fullName>
    </submittedName>
</protein>
<evidence type="ECO:0000256" key="11">
    <source>
        <dbReference type="RuleBase" id="RU003357"/>
    </source>
</evidence>
<evidence type="ECO:0000256" key="10">
    <source>
        <dbReference type="PROSITE-ProRule" id="PRU01360"/>
    </source>
</evidence>
<evidence type="ECO:0000256" key="13">
    <source>
        <dbReference type="SAM" id="SignalP"/>
    </source>
</evidence>
<dbReference type="GO" id="GO:0015344">
    <property type="term" value="F:siderophore uptake transmembrane transporter activity"/>
    <property type="evidence" value="ECO:0007669"/>
    <property type="project" value="TreeGrafter"/>
</dbReference>
<dbReference type="OrthoDB" id="9790771at2"/>
<organism evidence="16 17">
    <name type="scientific">Paracidovorax konjaci</name>
    <dbReference type="NCBI Taxonomy" id="32040"/>
    <lineage>
        <taxon>Bacteria</taxon>
        <taxon>Pseudomonadati</taxon>
        <taxon>Pseudomonadota</taxon>
        <taxon>Betaproteobacteria</taxon>
        <taxon>Burkholderiales</taxon>
        <taxon>Comamonadaceae</taxon>
        <taxon>Paracidovorax</taxon>
    </lineage>
</organism>
<keyword evidence="4 10" id="KW-1134">Transmembrane beta strand</keyword>
<comment type="similarity">
    <text evidence="2 10 11">Belongs to the TonB-dependent receptor family.</text>
</comment>
<dbReference type="InterPro" id="IPR010105">
    <property type="entry name" value="TonB_sidphr_rcpt"/>
</dbReference>
<keyword evidence="5 10" id="KW-0812">Transmembrane</keyword>
<dbReference type="PANTHER" id="PTHR32552">
    <property type="entry name" value="FERRICHROME IRON RECEPTOR-RELATED"/>
    <property type="match status" value="1"/>
</dbReference>
<evidence type="ECO:0000256" key="9">
    <source>
        <dbReference type="ARBA" id="ARBA00023237"/>
    </source>
</evidence>
<feature type="signal peptide" evidence="13">
    <location>
        <begin position="1"/>
        <end position="25"/>
    </location>
</feature>
<keyword evidence="6 11" id="KW-0798">TonB box</keyword>
<name>A0A1I1RFC0_9BURK</name>
<dbReference type="CDD" id="cd01347">
    <property type="entry name" value="ligand_gated_channel"/>
    <property type="match status" value="1"/>
</dbReference>
<keyword evidence="7 10" id="KW-0472">Membrane</keyword>
<sequence length="802" mass="85870">MPAARCLRPRRACGTAALAAVLAFAAGPGAARGAAFDLPAGPLVEQLAALAARAGITIQADGTLPQDLAGRPVAQAATAAQALQQLLRGTGWVAEEVSPGLFALRRAAPPLPGPDAAVHPEVRVAARRDADGAAGAAVRPDAAAPAPSATRMPGPALAVPQALSTIDRGTLGALGATRLDQVIDYVPGVSRQNDFGGTWDNIALRGFAGHEDTGMSLLRNGMQANRGFNAPRDTANVERFEFLRGPVAALYGFSEPGGTLDSVTRAAPREPVRAAEWTLSQHRGRRGVLELGGPFGAPPDTGADAPPPRLAWGLIAVAEDRGSFREHVRTRREMLAPTLTWKPAPGTTVRYDGEWLRQRAPLDRGVVAIGGVPGTIPDTRFFGEPGDGDLTMVNQTHQGLLSHDLSPGWQLHAGAMARRGTMRGFTTYGHGYGEALADLDATGWLWRQRRWRDFASTDRSVQADLRGQFTDGGGRAHALLLGAEAFAFDMDQLLLRNPESGWRDYGIDVRDPVYRSVLPATTDTLQSTRERQSGRGLYLQDQVTLAPRWRLLLGVRHDSFRQAVDNRLAATAQRQSQSAWSPRGGITWLPRPGWAVYASAGASLRPNIGVDAAGASFRPERGSAREVGVKWQPEPGRLSAALALFDIAKRHVLVIDPQHTDHSLAAGRVRSRGLEAELSGRLSPSWRIVAGAAWLRESLPQFPRASGSVLLLREWALDEGGGASAGMGLTHVGERTGDAGSPRLPAYTTARLVAQWKAARGWRLSLQVDNLFDRRYYASAYHTVWITPGAPRSASVSLRHTF</sequence>
<evidence type="ECO:0000259" key="15">
    <source>
        <dbReference type="Pfam" id="PF07715"/>
    </source>
</evidence>
<dbReference type="NCBIfam" id="TIGR01783">
    <property type="entry name" value="TonB-siderophor"/>
    <property type="match status" value="1"/>
</dbReference>
<dbReference type="InterPro" id="IPR039426">
    <property type="entry name" value="TonB-dep_rcpt-like"/>
</dbReference>
<keyword evidence="3 10" id="KW-0813">Transport</keyword>
<keyword evidence="9 10" id="KW-0998">Cell outer membrane</keyword>
<gene>
    <name evidence="16" type="ORF">SAMN04489710_10184</name>
</gene>
<reference evidence="17" key="1">
    <citation type="submission" date="2016-10" db="EMBL/GenBank/DDBJ databases">
        <authorList>
            <person name="Varghese N."/>
            <person name="Submissions S."/>
        </authorList>
    </citation>
    <scope>NUCLEOTIDE SEQUENCE [LARGE SCALE GENOMIC DNA]</scope>
    <source>
        <strain evidence="17">DSM 7481</strain>
    </source>
</reference>
<evidence type="ECO:0000256" key="4">
    <source>
        <dbReference type="ARBA" id="ARBA00022452"/>
    </source>
</evidence>
<keyword evidence="17" id="KW-1185">Reference proteome</keyword>
<feature type="chain" id="PRO_5011492517" evidence="13">
    <location>
        <begin position="26"/>
        <end position="802"/>
    </location>
</feature>
<dbReference type="InterPro" id="IPR036942">
    <property type="entry name" value="Beta-barrel_TonB_sf"/>
</dbReference>
<dbReference type="STRING" id="32040.SAMN04489710_10184"/>
<evidence type="ECO:0000256" key="7">
    <source>
        <dbReference type="ARBA" id="ARBA00023136"/>
    </source>
</evidence>
<comment type="subcellular location">
    <subcellularLocation>
        <location evidence="1 10">Cell outer membrane</location>
        <topology evidence="1 10">Multi-pass membrane protein</topology>
    </subcellularLocation>
</comment>
<dbReference type="InterPro" id="IPR000531">
    <property type="entry name" value="Beta-barrel_TonB"/>
</dbReference>